<comment type="caution">
    <text evidence="2">The sequence shown here is derived from an EMBL/GenBank/DDBJ whole genome shotgun (WGS) entry which is preliminary data.</text>
</comment>
<evidence type="ECO:0000256" key="1">
    <source>
        <dbReference type="SAM" id="MobiDB-lite"/>
    </source>
</evidence>
<gene>
    <name evidence="2" type="ORF">PVK06_039553</name>
</gene>
<proteinExistence type="predicted"/>
<keyword evidence="3" id="KW-1185">Reference proteome</keyword>
<feature type="region of interest" description="Disordered" evidence="1">
    <location>
        <begin position="169"/>
        <end position="216"/>
    </location>
</feature>
<reference evidence="2 3" key="1">
    <citation type="submission" date="2023-03" db="EMBL/GenBank/DDBJ databases">
        <title>WGS of Gossypium arboreum.</title>
        <authorList>
            <person name="Yu D."/>
        </authorList>
    </citation>
    <scope>NUCLEOTIDE SEQUENCE [LARGE SCALE GENOMIC DNA]</scope>
    <source>
        <tissue evidence="2">Leaf</tissue>
    </source>
</reference>
<name>A0ABR0N369_GOSAR</name>
<dbReference type="Proteomes" id="UP001358586">
    <property type="component" value="Chromosome 11"/>
</dbReference>
<feature type="compositionally biased region" description="Basic and acidic residues" evidence="1">
    <location>
        <begin position="171"/>
        <end position="182"/>
    </location>
</feature>
<sequence>MVNWNFGFPVVGDATMPAKKGAETSKIREGKNKAESNGTNLTAETSLLRKIQDIEKLANSISNKQIRLVETPPIVYISNDEKEKDSKDIEEFMPRIDSLVEGDIIAGQEEYTVEEEVIVREEEVHVEVVHEKAEEENTKTEIAEKESVENIIYAPEFVDATNANLEAAMETEERSKDRAKPKEQKRKCSKDKKHKKEEKKMRKKKHRATTLMVKEN</sequence>
<accession>A0ABR0N369</accession>
<evidence type="ECO:0000313" key="3">
    <source>
        <dbReference type="Proteomes" id="UP001358586"/>
    </source>
</evidence>
<organism evidence="2 3">
    <name type="scientific">Gossypium arboreum</name>
    <name type="common">Tree cotton</name>
    <name type="synonym">Gossypium nanking</name>
    <dbReference type="NCBI Taxonomy" id="29729"/>
    <lineage>
        <taxon>Eukaryota</taxon>
        <taxon>Viridiplantae</taxon>
        <taxon>Streptophyta</taxon>
        <taxon>Embryophyta</taxon>
        <taxon>Tracheophyta</taxon>
        <taxon>Spermatophyta</taxon>
        <taxon>Magnoliopsida</taxon>
        <taxon>eudicotyledons</taxon>
        <taxon>Gunneridae</taxon>
        <taxon>Pentapetalae</taxon>
        <taxon>rosids</taxon>
        <taxon>malvids</taxon>
        <taxon>Malvales</taxon>
        <taxon>Malvaceae</taxon>
        <taxon>Malvoideae</taxon>
        <taxon>Gossypium</taxon>
    </lineage>
</organism>
<feature type="compositionally biased region" description="Basic and acidic residues" evidence="1">
    <location>
        <begin position="20"/>
        <end position="34"/>
    </location>
</feature>
<feature type="compositionally biased region" description="Basic residues" evidence="1">
    <location>
        <begin position="183"/>
        <end position="208"/>
    </location>
</feature>
<dbReference type="EMBL" id="JARKNE010000011">
    <property type="protein sequence ID" value="KAK5785011.1"/>
    <property type="molecule type" value="Genomic_DNA"/>
</dbReference>
<evidence type="ECO:0000313" key="2">
    <source>
        <dbReference type="EMBL" id="KAK5785011.1"/>
    </source>
</evidence>
<feature type="region of interest" description="Disordered" evidence="1">
    <location>
        <begin position="18"/>
        <end position="38"/>
    </location>
</feature>
<protein>
    <submittedName>
        <fullName evidence="2">Uncharacterized protein</fullName>
    </submittedName>
</protein>